<gene>
    <name evidence="1" type="ORF">PPENT_87.1.T0200216</name>
</gene>
<organism evidence="1 2">
    <name type="scientific">Paramecium pentaurelia</name>
    <dbReference type="NCBI Taxonomy" id="43138"/>
    <lineage>
        <taxon>Eukaryota</taxon>
        <taxon>Sar</taxon>
        <taxon>Alveolata</taxon>
        <taxon>Ciliophora</taxon>
        <taxon>Intramacronucleata</taxon>
        <taxon>Oligohymenophorea</taxon>
        <taxon>Peniculida</taxon>
        <taxon>Parameciidae</taxon>
        <taxon>Paramecium</taxon>
    </lineage>
</organism>
<protein>
    <submittedName>
        <fullName evidence="1">Uncharacterized protein</fullName>
    </submittedName>
</protein>
<dbReference type="OrthoDB" id="303533at2759"/>
<evidence type="ECO:0000313" key="1">
    <source>
        <dbReference type="EMBL" id="CAD8150350.1"/>
    </source>
</evidence>
<evidence type="ECO:0000313" key="2">
    <source>
        <dbReference type="Proteomes" id="UP000689195"/>
    </source>
</evidence>
<proteinExistence type="predicted"/>
<name>A0A8S1TD42_9CILI</name>
<reference evidence="1" key="1">
    <citation type="submission" date="2021-01" db="EMBL/GenBank/DDBJ databases">
        <authorList>
            <consortium name="Genoscope - CEA"/>
            <person name="William W."/>
        </authorList>
    </citation>
    <scope>NUCLEOTIDE SEQUENCE</scope>
</reference>
<comment type="caution">
    <text evidence="1">The sequence shown here is derived from an EMBL/GenBank/DDBJ whole genome shotgun (WGS) entry which is preliminary data.</text>
</comment>
<dbReference type="Proteomes" id="UP000689195">
    <property type="component" value="Unassembled WGS sequence"/>
</dbReference>
<dbReference type="EMBL" id="CAJJDO010000020">
    <property type="protein sequence ID" value="CAD8150350.1"/>
    <property type="molecule type" value="Genomic_DNA"/>
</dbReference>
<dbReference type="AlphaFoldDB" id="A0A8S1TD42"/>
<sequence length="281" mass="33152">MQYMDDMTRVQQLAESWQKKKSLKLLKSRLQSAKNPQRTLERVPHLIRNYNTIEQNIFAVSKLNKTISHIYNSPKENQKQTNSSFSVDETFYQFPCESNTKKENQKVIDKIQYQFSIFKQKNQFGLTKKTSFQPRVSQTFSRNSISIQNQTQQTKSSTINNNFLVNQRTVLKNGVKYPYQLLIMNDSRQKILNSMINSNDTTLLTISNASDLDELKKKDSQVYQDEVKTIQNEKRKQELLSRNYMTNAMYSLMALNRRSQSNVKSKYQTLLPRDSRFYMIQ</sequence>
<accession>A0A8S1TD42</accession>
<keyword evidence="2" id="KW-1185">Reference proteome</keyword>